<feature type="signal peptide" evidence="2">
    <location>
        <begin position="1"/>
        <end position="29"/>
    </location>
</feature>
<reference evidence="4 5" key="1">
    <citation type="submission" date="2023-04" db="EMBL/GenBank/DDBJ databases">
        <title>Forest soil microbial communities from Buena Vista Peninsula, Colon Province, Panama.</title>
        <authorList>
            <person name="Bouskill N."/>
        </authorList>
    </citation>
    <scope>NUCLEOTIDE SEQUENCE [LARGE SCALE GENOMIC DNA]</scope>
    <source>
        <strain evidence="4 5">CFH S0262</strain>
    </source>
</reference>
<dbReference type="Proteomes" id="UP001160334">
    <property type="component" value="Unassembled WGS sequence"/>
</dbReference>
<keyword evidence="5" id="KW-1185">Reference proteome</keyword>
<accession>A0ABT6MD05</accession>
<proteinExistence type="predicted"/>
<feature type="domain" description="DUF732" evidence="3">
    <location>
        <begin position="102"/>
        <end position="182"/>
    </location>
</feature>
<dbReference type="InterPro" id="IPR007969">
    <property type="entry name" value="DUF732"/>
</dbReference>
<gene>
    <name evidence="4" type="ORF">M2280_003425</name>
</gene>
<dbReference type="Pfam" id="PF05305">
    <property type="entry name" value="DUF732"/>
    <property type="match status" value="1"/>
</dbReference>
<dbReference type="RefSeq" id="WP_280761510.1">
    <property type="nucleotide sequence ID" value="NZ_JARXVC010000009.1"/>
</dbReference>
<feature type="compositionally biased region" description="Low complexity" evidence="1">
    <location>
        <begin position="34"/>
        <end position="67"/>
    </location>
</feature>
<sequence length="183" mass="18313">MSHFSRTRSALARTVAVGALSLVAGGLLVACGNDDSSAKGSTTTTSAASTTSPKAAAKSGASQASEAPATTSDQSDAQAEQPQAVPSGFPGPTEVPVSPRAQDYLDGLKKEGITPVADGVIAISTADYICAAKEQGSSQQEITTFVTAAVGSEASAAGQELSAEQAGKNAEVYIRVAQAKYCK</sequence>
<feature type="region of interest" description="Disordered" evidence="1">
    <location>
        <begin position="34"/>
        <end position="99"/>
    </location>
</feature>
<evidence type="ECO:0000256" key="2">
    <source>
        <dbReference type="SAM" id="SignalP"/>
    </source>
</evidence>
<protein>
    <recommendedName>
        <fullName evidence="3">DUF732 domain-containing protein</fullName>
    </recommendedName>
</protein>
<feature type="compositionally biased region" description="Polar residues" evidence="1">
    <location>
        <begin position="68"/>
        <end position="81"/>
    </location>
</feature>
<evidence type="ECO:0000313" key="4">
    <source>
        <dbReference type="EMBL" id="MDH6282197.1"/>
    </source>
</evidence>
<organism evidence="4 5">
    <name type="scientific">Prescottella agglutinans</name>
    <dbReference type="NCBI Taxonomy" id="1644129"/>
    <lineage>
        <taxon>Bacteria</taxon>
        <taxon>Bacillati</taxon>
        <taxon>Actinomycetota</taxon>
        <taxon>Actinomycetes</taxon>
        <taxon>Mycobacteriales</taxon>
        <taxon>Nocardiaceae</taxon>
        <taxon>Prescottella</taxon>
    </lineage>
</organism>
<evidence type="ECO:0000259" key="3">
    <source>
        <dbReference type="Pfam" id="PF05305"/>
    </source>
</evidence>
<name>A0ABT6MD05_9NOCA</name>
<feature type="chain" id="PRO_5046037013" description="DUF732 domain-containing protein" evidence="2">
    <location>
        <begin position="30"/>
        <end position="183"/>
    </location>
</feature>
<evidence type="ECO:0000256" key="1">
    <source>
        <dbReference type="SAM" id="MobiDB-lite"/>
    </source>
</evidence>
<dbReference type="EMBL" id="JARXVC010000009">
    <property type="protein sequence ID" value="MDH6282197.1"/>
    <property type="molecule type" value="Genomic_DNA"/>
</dbReference>
<dbReference type="PROSITE" id="PS51257">
    <property type="entry name" value="PROKAR_LIPOPROTEIN"/>
    <property type="match status" value="1"/>
</dbReference>
<comment type="caution">
    <text evidence="4">The sequence shown here is derived from an EMBL/GenBank/DDBJ whole genome shotgun (WGS) entry which is preliminary data.</text>
</comment>
<evidence type="ECO:0000313" key="5">
    <source>
        <dbReference type="Proteomes" id="UP001160334"/>
    </source>
</evidence>
<keyword evidence="2" id="KW-0732">Signal</keyword>